<feature type="region of interest" description="Disordered" evidence="12">
    <location>
        <begin position="43"/>
        <end position="143"/>
    </location>
</feature>
<evidence type="ECO:0000256" key="4">
    <source>
        <dbReference type="ARBA" id="ARBA00022741"/>
    </source>
</evidence>
<gene>
    <name evidence="14" type="ORF">VHUM_01818</name>
</gene>
<dbReference type="GO" id="GO:0005525">
    <property type="term" value="F:GTP binding"/>
    <property type="evidence" value="ECO:0007669"/>
    <property type="project" value="UniProtKB-KW"/>
</dbReference>
<dbReference type="PRINTS" id="PR00315">
    <property type="entry name" value="ELONGATNFCT"/>
</dbReference>
<dbReference type="InterPro" id="IPR009000">
    <property type="entry name" value="Transl_B-barrel_sf"/>
</dbReference>
<evidence type="ECO:0000313" key="14">
    <source>
        <dbReference type="EMBL" id="TXT11067.1"/>
    </source>
</evidence>
<keyword evidence="8" id="KW-0342">GTP-binding</keyword>
<dbReference type="SUPFAM" id="SSF52540">
    <property type="entry name" value="P-loop containing nucleoside triphosphate hydrolases"/>
    <property type="match status" value="1"/>
</dbReference>
<dbReference type="OrthoDB" id="361630at2759"/>
<dbReference type="SUPFAM" id="SSF50447">
    <property type="entry name" value="Translation proteins"/>
    <property type="match status" value="2"/>
</dbReference>
<keyword evidence="15" id="KW-1185">Reference proteome</keyword>
<reference evidence="14 15" key="1">
    <citation type="journal article" date="2019" name="PLoS Genet.">
        <title>Convergent evolution of linked mating-type loci in basidiomycete fungi.</title>
        <authorList>
            <person name="Sun S."/>
            <person name="Coelho M.A."/>
            <person name="Heitman J."/>
            <person name="Nowrousian M."/>
        </authorList>
    </citation>
    <scope>NUCLEOTIDE SEQUENCE [LARGE SCALE GENOMIC DNA]</scope>
    <source>
        <strain evidence="14 15">CBS 4282</strain>
    </source>
</reference>
<dbReference type="Proteomes" id="UP000473826">
    <property type="component" value="Unassembled WGS sequence"/>
</dbReference>
<dbReference type="Pfam" id="PF00009">
    <property type="entry name" value="GTP_EFTU"/>
    <property type="match status" value="1"/>
</dbReference>
<dbReference type="InterPro" id="IPR023115">
    <property type="entry name" value="TIF_IF2_dom3"/>
</dbReference>
<dbReference type="InterPro" id="IPR027417">
    <property type="entry name" value="P-loop_NTPase"/>
</dbReference>
<sequence length="814" mass="87310">MSVLWISSQRQVLAAPRAIVHAVPTLRHRQLSSSAIVNREGKGLSATNWGTPSRSAGEPTQAEPAFSRFEQSFTADDELGGGRGGRRGKHQRESRSLLSQSASEAELPGARHHSLKGKHDKKGRADRNHRQWAEEEDEAVDEAEAQRAIRELERVREKRRAEAAKAAKLKKEAAEKDVFIPATITVAQLAEKFNVKIVQLQRRMIELDMTESQRRPNNILNSDEASNLAIEFNLNPIVDEEKGFDIYPEIDADVSGLPLRPPVVTIMGHVDHGKTTLLDSLRHSSVAAGEAGGITQHIGAFSVPLSSLLPEGSPPTDATITFLDTPGHAAFTGMRARGASMTDLVVLVVAADDGVMPQTKEVIQLVQAAGDSVGMVVAINKCDKPMIDIDRVKSNLGAEGVILEEDGGDVPAVRVSGLARIGLDDLVETLSTLAEIRDLRARVDGKAEGFVIESNVDKGLGIIATVLVARGTLKTGAAIVAGNTWARVRTMTDANGNEIFEATPGTPVTITGWRDVPTAGDQLLEAVGGEEMAKKCIANRLRDLERKALADDLEAVNAKRVEARARAAADAERQAAALEAGKNVTQALLAAKRAEEAAKAATARKEFNLVIKGDVSGTVEAVIGALEPIGNKEAGVTIVHTGVGDVTENDIMLAEAAGATIIGFNVDCTRDLKSAAAAAGVPLQLESVIYRLIESVRKSVGALLPPKIEHRVTGEATVQQIFEIKLSKKDVKKIAGCRVSNGVISKNESVRVLRGPNRDIVHEGSMETLRHLKKDVMEIRKGIECGIGIADFVDIREGDEIVTFTTHEIARQLD</sequence>
<dbReference type="InterPro" id="IPR000795">
    <property type="entry name" value="T_Tr_GTP-bd_dom"/>
</dbReference>
<keyword evidence="6" id="KW-0809">Transit peptide</keyword>
<dbReference type="FunFam" id="2.40.30.10:FF:000054">
    <property type="entry name" value="Translation initiation factor IF-2"/>
    <property type="match status" value="1"/>
</dbReference>
<dbReference type="Pfam" id="PF11987">
    <property type="entry name" value="IF-2"/>
    <property type="match status" value="1"/>
</dbReference>
<dbReference type="GO" id="GO:0003743">
    <property type="term" value="F:translation initiation factor activity"/>
    <property type="evidence" value="ECO:0007669"/>
    <property type="project" value="UniProtKB-KW"/>
</dbReference>
<evidence type="ECO:0000256" key="1">
    <source>
        <dbReference type="ARBA" id="ARBA00004173"/>
    </source>
</evidence>
<dbReference type="GO" id="GO:0005739">
    <property type="term" value="C:mitochondrion"/>
    <property type="evidence" value="ECO:0007669"/>
    <property type="project" value="UniProtKB-SubCell"/>
</dbReference>
<dbReference type="EMBL" id="QKWK01000004">
    <property type="protein sequence ID" value="TXT11067.1"/>
    <property type="molecule type" value="Genomic_DNA"/>
</dbReference>
<proteinExistence type="inferred from homology"/>
<evidence type="ECO:0000259" key="13">
    <source>
        <dbReference type="PROSITE" id="PS51722"/>
    </source>
</evidence>
<dbReference type="CDD" id="cd01887">
    <property type="entry name" value="IF2_eIF5B"/>
    <property type="match status" value="1"/>
</dbReference>
<dbReference type="CDD" id="cd03692">
    <property type="entry name" value="mtIF2_IVc"/>
    <property type="match status" value="1"/>
</dbReference>
<dbReference type="InterPro" id="IPR015760">
    <property type="entry name" value="TIF_IF2"/>
</dbReference>
<evidence type="ECO:0000256" key="2">
    <source>
        <dbReference type="ARBA" id="ARBA00007733"/>
    </source>
</evidence>
<feature type="compositionally biased region" description="Basic residues" evidence="12">
    <location>
        <begin position="110"/>
        <end position="122"/>
    </location>
</feature>
<dbReference type="Gene3D" id="3.40.50.300">
    <property type="entry name" value="P-loop containing nucleotide triphosphate hydrolases"/>
    <property type="match status" value="1"/>
</dbReference>
<dbReference type="InterPro" id="IPR044145">
    <property type="entry name" value="IF2_II"/>
</dbReference>
<evidence type="ECO:0000256" key="11">
    <source>
        <dbReference type="ARBA" id="ARBA00044200"/>
    </source>
</evidence>
<feature type="compositionally biased region" description="Polar residues" evidence="12">
    <location>
        <begin position="45"/>
        <end position="54"/>
    </location>
</feature>
<feature type="compositionally biased region" description="Acidic residues" evidence="12">
    <location>
        <begin position="134"/>
        <end position="143"/>
    </location>
</feature>
<dbReference type="InterPro" id="IPR053905">
    <property type="entry name" value="EF-G-like_DII"/>
</dbReference>
<dbReference type="Gene3D" id="2.40.30.10">
    <property type="entry name" value="Translation factors"/>
    <property type="match status" value="2"/>
</dbReference>
<feature type="compositionally biased region" description="Low complexity" evidence="12">
    <location>
        <begin position="96"/>
        <end position="107"/>
    </location>
</feature>
<dbReference type="PROSITE" id="PS51722">
    <property type="entry name" value="G_TR_2"/>
    <property type="match status" value="1"/>
</dbReference>
<dbReference type="HAMAP" id="MF_00100_B">
    <property type="entry name" value="IF_2_B"/>
    <property type="match status" value="1"/>
</dbReference>
<evidence type="ECO:0000256" key="7">
    <source>
        <dbReference type="ARBA" id="ARBA00023128"/>
    </source>
</evidence>
<dbReference type="InterPro" id="IPR000178">
    <property type="entry name" value="TF_IF2_bacterial-like"/>
</dbReference>
<comment type="function">
    <text evidence="9">One of the essential components for the initiation of protein synthesis. Protects formylmethionyl-tRNA from spontaneous hydrolysis and promotes its binding to the 30S ribosomal subunits. Also involved in the hydrolysis of GTP during the formation of the 70S ribosomal complex.</text>
</comment>
<evidence type="ECO:0000256" key="8">
    <source>
        <dbReference type="ARBA" id="ARBA00023134"/>
    </source>
</evidence>
<keyword evidence="5" id="KW-0648">Protein biosynthesis</keyword>
<dbReference type="PANTHER" id="PTHR43381:SF20">
    <property type="entry name" value="TRANSLATION INITIATION FACTOR IF-2, MITOCHONDRIAL"/>
    <property type="match status" value="1"/>
</dbReference>
<dbReference type="FunFam" id="3.40.50.300:FF:000019">
    <property type="entry name" value="Translation initiation factor IF-2"/>
    <property type="match status" value="1"/>
</dbReference>
<dbReference type="InterPro" id="IPR036925">
    <property type="entry name" value="TIF_IF2_dom3_sf"/>
</dbReference>
<dbReference type="PANTHER" id="PTHR43381">
    <property type="entry name" value="TRANSLATION INITIATION FACTOR IF-2-RELATED"/>
    <property type="match status" value="1"/>
</dbReference>
<dbReference type="NCBIfam" id="TIGR00231">
    <property type="entry name" value="small_GTP"/>
    <property type="match status" value="1"/>
</dbReference>
<dbReference type="FunFam" id="2.40.30.10:FF:000008">
    <property type="entry name" value="Translation initiation factor IF-2"/>
    <property type="match status" value="1"/>
</dbReference>
<evidence type="ECO:0000256" key="3">
    <source>
        <dbReference type="ARBA" id="ARBA00022540"/>
    </source>
</evidence>
<dbReference type="Pfam" id="PF22042">
    <property type="entry name" value="EF-G_D2"/>
    <property type="match status" value="1"/>
</dbReference>
<dbReference type="InterPro" id="IPR005225">
    <property type="entry name" value="Small_GTP-bd"/>
</dbReference>
<protein>
    <recommendedName>
        <fullName evidence="10">Translation initiation factor IF-2, chloroplastic</fullName>
    </recommendedName>
    <alternativeName>
        <fullName evidence="11">Translation initiation factor IF-2, mitochondrial</fullName>
    </alternativeName>
</protein>
<comment type="subcellular location">
    <subcellularLocation>
        <location evidence="1">Mitochondrion</location>
    </subcellularLocation>
</comment>
<dbReference type="GO" id="GO:0003924">
    <property type="term" value="F:GTPase activity"/>
    <property type="evidence" value="ECO:0007669"/>
    <property type="project" value="InterPro"/>
</dbReference>
<dbReference type="SUPFAM" id="SSF52156">
    <property type="entry name" value="Initiation factor IF2/eIF5b, domain 3"/>
    <property type="match status" value="1"/>
</dbReference>
<evidence type="ECO:0000256" key="5">
    <source>
        <dbReference type="ARBA" id="ARBA00022917"/>
    </source>
</evidence>
<dbReference type="Gene3D" id="3.40.50.10050">
    <property type="entry name" value="Translation initiation factor IF- 2, domain 3"/>
    <property type="match status" value="1"/>
</dbReference>
<evidence type="ECO:0000313" key="15">
    <source>
        <dbReference type="Proteomes" id="UP000473826"/>
    </source>
</evidence>
<dbReference type="FunFam" id="3.40.50.10050:FF:000001">
    <property type="entry name" value="Translation initiation factor IF-2"/>
    <property type="match status" value="1"/>
</dbReference>
<dbReference type="AlphaFoldDB" id="A0A7D8V0N5"/>
<organism evidence="14 15">
    <name type="scientific">Vanrija humicola</name>
    <name type="common">Yeast</name>
    <name type="synonym">Cryptococcus humicola</name>
    <dbReference type="NCBI Taxonomy" id="5417"/>
    <lineage>
        <taxon>Eukaryota</taxon>
        <taxon>Fungi</taxon>
        <taxon>Dikarya</taxon>
        <taxon>Basidiomycota</taxon>
        <taxon>Agaricomycotina</taxon>
        <taxon>Tremellomycetes</taxon>
        <taxon>Trichosporonales</taxon>
        <taxon>Trichosporonaceae</taxon>
        <taxon>Vanrija</taxon>
    </lineage>
</organism>
<keyword evidence="3" id="KW-0396">Initiation factor</keyword>
<evidence type="ECO:0000256" key="10">
    <source>
        <dbReference type="ARBA" id="ARBA00044105"/>
    </source>
</evidence>
<evidence type="ECO:0000256" key="6">
    <source>
        <dbReference type="ARBA" id="ARBA00022946"/>
    </source>
</evidence>
<comment type="similarity">
    <text evidence="2">Belongs to the TRAFAC class translation factor GTPase superfamily. Classic translation factor GTPase family. IF-2 subfamily.</text>
</comment>
<comment type="caution">
    <text evidence="14">The sequence shown here is derived from an EMBL/GenBank/DDBJ whole genome shotgun (WGS) entry which is preliminary data.</text>
</comment>
<evidence type="ECO:0000256" key="12">
    <source>
        <dbReference type="SAM" id="MobiDB-lite"/>
    </source>
</evidence>
<keyword evidence="4" id="KW-0547">Nucleotide-binding</keyword>
<name>A0A7D8V0N5_VANHU</name>
<feature type="domain" description="Tr-type G" evidence="13">
    <location>
        <begin position="259"/>
        <end position="440"/>
    </location>
</feature>
<evidence type="ECO:0000256" key="9">
    <source>
        <dbReference type="ARBA" id="ARBA00025162"/>
    </source>
</evidence>
<dbReference type="CDD" id="cd03702">
    <property type="entry name" value="IF2_mtIF2_II"/>
    <property type="match status" value="1"/>
</dbReference>
<keyword evidence="7" id="KW-0496">Mitochondrion</keyword>
<accession>A0A7D8V0N5</accession>
<dbReference type="PROSITE" id="PS01176">
    <property type="entry name" value="IF2"/>
    <property type="match status" value="1"/>
</dbReference>
<feature type="compositionally biased region" description="Basic and acidic residues" evidence="12">
    <location>
        <begin position="123"/>
        <end position="133"/>
    </location>
</feature>